<organism evidence="1 2">
    <name type="scientific">Parabacteroides merdae CL03T12C32</name>
    <dbReference type="NCBI Taxonomy" id="999420"/>
    <lineage>
        <taxon>Bacteria</taxon>
        <taxon>Pseudomonadati</taxon>
        <taxon>Bacteroidota</taxon>
        <taxon>Bacteroidia</taxon>
        <taxon>Bacteroidales</taxon>
        <taxon>Tannerellaceae</taxon>
        <taxon>Parabacteroides</taxon>
    </lineage>
</organism>
<dbReference type="HOGENOM" id="CLU_3101837_0_0_10"/>
<evidence type="ECO:0000313" key="2">
    <source>
        <dbReference type="Proteomes" id="UP000006271"/>
    </source>
</evidence>
<dbReference type="Proteomes" id="UP000006271">
    <property type="component" value="Unassembled WGS sequence"/>
</dbReference>
<proteinExistence type="predicted"/>
<sequence>MKEAKKYINHHKVKLSGKWYITKVRASEAVEIAFEEGRISAGKEISGKKKI</sequence>
<gene>
    <name evidence="1" type="ORF">HMPREF1060_00648</name>
</gene>
<name>K5ZXH4_9BACT</name>
<evidence type="ECO:0000313" key="1">
    <source>
        <dbReference type="EMBL" id="EKN16010.1"/>
    </source>
</evidence>
<dbReference type="EMBL" id="AGZQ01000002">
    <property type="protein sequence ID" value="EKN16010.1"/>
    <property type="molecule type" value="Genomic_DNA"/>
</dbReference>
<comment type="caution">
    <text evidence="1">The sequence shown here is derived from an EMBL/GenBank/DDBJ whole genome shotgun (WGS) entry which is preliminary data.</text>
</comment>
<reference evidence="1 2" key="1">
    <citation type="submission" date="2012-02" db="EMBL/GenBank/DDBJ databases">
        <title>The Genome Sequence of Parabacteroides merdae CL03T12C32.</title>
        <authorList>
            <consortium name="The Broad Institute Genome Sequencing Platform"/>
            <person name="Earl A."/>
            <person name="Ward D."/>
            <person name="Feldgarden M."/>
            <person name="Gevers D."/>
            <person name="Zitomersky N.L."/>
            <person name="Coyne M.J."/>
            <person name="Comstock L.E."/>
            <person name="Young S.K."/>
            <person name="Zeng Q."/>
            <person name="Gargeya S."/>
            <person name="Fitzgerald M."/>
            <person name="Haas B."/>
            <person name="Abouelleil A."/>
            <person name="Alvarado L."/>
            <person name="Arachchi H.M."/>
            <person name="Berlin A."/>
            <person name="Chapman S.B."/>
            <person name="Gearin G."/>
            <person name="Goldberg J."/>
            <person name="Griggs A."/>
            <person name="Gujja S."/>
            <person name="Hansen M."/>
            <person name="Heiman D."/>
            <person name="Howarth C."/>
            <person name="Larimer J."/>
            <person name="Lui A."/>
            <person name="MacDonald P.J.P."/>
            <person name="McCowen C."/>
            <person name="Montmayeur A."/>
            <person name="Murphy C."/>
            <person name="Neiman D."/>
            <person name="Pearson M."/>
            <person name="Priest M."/>
            <person name="Roberts A."/>
            <person name="Saif S."/>
            <person name="Shea T."/>
            <person name="Sisk P."/>
            <person name="Stolte C."/>
            <person name="Sykes S."/>
            <person name="Wortman J."/>
            <person name="Nusbaum C."/>
            <person name="Birren B."/>
        </authorList>
    </citation>
    <scope>NUCLEOTIDE SEQUENCE [LARGE SCALE GENOMIC DNA]</scope>
    <source>
        <strain evidence="1 2">CL03T12C32</strain>
    </source>
</reference>
<dbReference type="RefSeq" id="WP_005643073.1">
    <property type="nucleotide sequence ID" value="NZ_JH976452.1"/>
</dbReference>
<protein>
    <submittedName>
        <fullName evidence="1">Uncharacterized protein</fullName>
    </submittedName>
</protein>
<accession>K5ZXH4</accession>
<dbReference type="AlphaFoldDB" id="K5ZXH4"/>